<dbReference type="EMBL" id="JAMYWD010000008">
    <property type="protein sequence ID" value="KAJ4963844.1"/>
    <property type="molecule type" value="Genomic_DNA"/>
</dbReference>
<dbReference type="GO" id="GO:0004553">
    <property type="term" value="F:hydrolase activity, hydrolyzing O-glycosyl compounds"/>
    <property type="evidence" value="ECO:0007669"/>
    <property type="project" value="InterPro"/>
</dbReference>
<feature type="domain" description="Beta-galactosidase galactose-binding" evidence="4">
    <location>
        <begin position="56"/>
        <end position="117"/>
    </location>
</feature>
<evidence type="ECO:0000313" key="5">
    <source>
        <dbReference type="EMBL" id="KAJ4963844.1"/>
    </source>
</evidence>
<keyword evidence="1" id="KW-0378">Hydrolase</keyword>
<accession>A0A9Q0K4S7</accession>
<dbReference type="InterPro" id="IPR008979">
    <property type="entry name" value="Galactose-bd-like_sf"/>
</dbReference>
<evidence type="ECO:0000313" key="6">
    <source>
        <dbReference type="Proteomes" id="UP001141806"/>
    </source>
</evidence>
<feature type="compositionally biased region" description="Polar residues" evidence="3">
    <location>
        <begin position="7"/>
        <end position="16"/>
    </location>
</feature>
<organism evidence="5 6">
    <name type="scientific">Protea cynaroides</name>
    <dbReference type="NCBI Taxonomy" id="273540"/>
    <lineage>
        <taxon>Eukaryota</taxon>
        <taxon>Viridiplantae</taxon>
        <taxon>Streptophyta</taxon>
        <taxon>Embryophyta</taxon>
        <taxon>Tracheophyta</taxon>
        <taxon>Spermatophyta</taxon>
        <taxon>Magnoliopsida</taxon>
        <taxon>Proteales</taxon>
        <taxon>Proteaceae</taxon>
        <taxon>Protea</taxon>
    </lineage>
</organism>
<reference evidence="5" key="1">
    <citation type="journal article" date="2023" name="Plant J.">
        <title>The genome of the king protea, Protea cynaroides.</title>
        <authorList>
            <person name="Chang J."/>
            <person name="Duong T.A."/>
            <person name="Schoeman C."/>
            <person name="Ma X."/>
            <person name="Roodt D."/>
            <person name="Barker N."/>
            <person name="Li Z."/>
            <person name="Van de Peer Y."/>
            <person name="Mizrachi E."/>
        </authorList>
    </citation>
    <scope>NUCLEOTIDE SEQUENCE</scope>
    <source>
        <tissue evidence="5">Young leaves</tissue>
    </source>
</reference>
<proteinExistence type="predicted"/>
<keyword evidence="2" id="KW-0326">Glycosidase</keyword>
<dbReference type="OrthoDB" id="1657402at2759"/>
<dbReference type="GO" id="GO:0005975">
    <property type="term" value="P:carbohydrate metabolic process"/>
    <property type="evidence" value="ECO:0007669"/>
    <property type="project" value="InterPro"/>
</dbReference>
<dbReference type="InterPro" id="IPR001944">
    <property type="entry name" value="Glycoside_Hdrlase_35"/>
</dbReference>
<keyword evidence="6" id="KW-1185">Reference proteome</keyword>
<dbReference type="Gene3D" id="2.60.120.260">
    <property type="entry name" value="Galactose-binding domain-like"/>
    <property type="match status" value="1"/>
</dbReference>
<name>A0A9Q0K4S7_9MAGN</name>
<evidence type="ECO:0000256" key="2">
    <source>
        <dbReference type="ARBA" id="ARBA00023295"/>
    </source>
</evidence>
<dbReference type="InterPro" id="IPR048913">
    <property type="entry name" value="BetaGal_gal-bd"/>
</dbReference>
<sequence length="161" mass="18605">MFKLPSWSRSQMQQKMNPAEDDPSDYLWLQNYGSFFDDQPHKPWYTESLPINRMFAWYKASLKAPLGLEPVVVDLQGLGKGHAYVNGQSIGRYWPSFLADEDGYSINFTCDYRGPYNNNKCLTNCGQPSQRPELRVFPCFQELPDKGLGVDVFGHCYFLLR</sequence>
<feature type="region of interest" description="Disordered" evidence="3">
    <location>
        <begin position="1"/>
        <end position="22"/>
    </location>
</feature>
<dbReference type="Proteomes" id="UP001141806">
    <property type="component" value="Unassembled WGS sequence"/>
</dbReference>
<gene>
    <name evidence="5" type="ORF">NE237_023783</name>
</gene>
<dbReference type="Pfam" id="PF21467">
    <property type="entry name" value="BetaGal_gal-bd"/>
    <property type="match status" value="1"/>
</dbReference>
<dbReference type="PRINTS" id="PR00742">
    <property type="entry name" value="GLHYDRLASE35"/>
</dbReference>
<evidence type="ECO:0000256" key="3">
    <source>
        <dbReference type="SAM" id="MobiDB-lite"/>
    </source>
</evidence>
<dbReference type="AlphaFoldDB" id="A0A9Q0K4S7"/>
<protein>
    <recommendedName>
        <fullName evidence="4">Beta-galactosidase galactose-binding domain-containing protein</fullName>
    </recommendedName>
</protein>
<dbReference type="SUPFAM" id="SSF49785">
    <property type="entry name" value="Galactose-binding domain-like"/>
    <property type="match status" value="1"/>
</dbReference>
<evidence type="ECO:0000256" key="1">
    <source>
        <dbReference type="ARBA" id="ARBA00022801"/>
    </source>
</evidence>
<dbReference type="PANTHER" id="PTHR23421">
    <property type="entry name" value="BETA-GALACTOSIDASE RELATED"/>
    <property type="match status" value="1"/>
</dbReference>
<evidence type="ECO:0000259" key="4">
    <source>
        <dbReference type="Pfam" id="PF21467"/>
    </source>
</evidence>
<comment type="caution">
    <text evidence="5">The sequence shown here is derived from an EMBL/GenBank/DDBJ whole genome shotgun (WGS) entry which is preliminary data.</text>
</comment>